<name>A0A6A5W2D5_9PLEO</name>
<sequence>MHVVSPRGSLSGRERTDGYLGLAMRSASRSRLARHTGSARGEENVASRQPMEIVSWGLIQGGKSFCECSTAWGRKRSRRNEIHWWAGLVVSVIGHQQAPPCPRWKMYGRGK</sequence>
<reference evidence="1" key="1">
    <citation type="journal article" date="2020" name="Stud. Mycol.">
        <title>101 Dothideomycetes genomes: a test case for predicting lifestyles and emergence of pathogens.</title>
        <authorList>
            <person name="Haridas S."/>
            <person name="Albert R."/>
            <person name="Binder M."/>
            <person name="Bloem J."/>
            <person name="Labutti K."/>
            <person name="Salamov A."/>
            <person name="Andreopoulos B."/>
            <person name="Baker S."/>
            <person name="Barry K."/>
            <person name="Bills G."/>
            <person name="Bluhm B."/>
            <person name="Cannon C."/>
            <person name="Castanera R."/>
            <person name="Culley D."/>
            <person name="Daum C."/>
            <person name="Ezra D."/>
            <person name="Gonzalez J."/>
            <person name="Henrissat B."/>
            <person name="Kuo A."/>
            <person name="Liang C."/>
            <person name="Lipzen A."/>
            <person name="Lutzoni F."/>
            <person name="Magnuson J."/>
            <person name="Mondo S."/>
            <person name="Nolan M."/>
            <person name="Ohm R."/>
            <person name="Pangilinan J."/>
            <person name="Park H.-J."/>
            <person name="Ramirez L."/>
            <person name="Alfaro M."/>
            <person name="Sun H."/>
            <person name="Tritt A."/>
            <person name="Yoshinaga Y."/>
            <person name="Zwiers L.-H."/>
            <person name="Turgeon B."/>
            <person name="Goodwin S."/>
            <person name="Spatafora J."/>
            <person name="Crous P."/>
            <person name="Grigoriev I."/>
        </authorList>
    </citation>
    <scope>NUCLEOTIDE SEQUENCE</scope>
    <source>
        <strain evidence="1">CBS 123094</strain>
    </source>
</reference>
<evidence type="ECO:0000313" key="1">
    <source>
        <dbReference type="EMBL" id="KAF1995089.1"/>
    </source>
</evidence>
<proteinExistence type="predicted"/>
<dbReference type="AlphaFoldDB" id="A0A6A5W2D5"/>
<accession>A0A6A5W2D5</accession>
<dbReference type="EMBL" id="ML977645">
    <property type="protein sequence ID" value="KAF1995089.1"/>
    <property type="molecule type" value="Genomic_DNA"/>
</dbReference>
<organism evidence="1 2">
    <name type="scientific">Amniculicola lignicola CBS 123094</name>
    <dbReference type="NCBI Taxonomy" id="1392246"/>
    <lineage>
        <taxon>Eukaryota</taxon>
        <taxon>Fungi</taxon>
        <taxon>Dikarya</taxon>
        <taxon>Ascomycota</taxon>
        <taxon>Pezizomycotina</taxon>
        <taxon>Dothideomycetes</taxon>
        <taxon>Pleosporomycetidae</taxon>
        <taxon>Pleosporales</taxon>
        <taxon>Amniculicolaceae</taxon>
        <taxon>Amniculicola</taxon>
    </lineage>
</organism>
<evidence type="ECO:0000313" key="2">
    <source>
        <dbReference type="Proteomes" id="UP000799779"/>
    </source>
</evidence>
<dbReference type="Proteomes" id="UP000799779">
    <property type="component" value="Unassembled WGS sequence"/>
</dbReference>
<protein>
    <submittedName>
        <fullName evidence="1">Uncharacterized protein</fullName>
    </submittedName>
</protein>
<keyword evidence="2" id="KW-1185">Reference proteome</keyword>
<gene>
    <name evidence="1" type="ORF">P154DRAFT_526576</name>
</gene>